<dbReference type="STRING" id="159449.B4N89_18150"/>
<dbReference type="GO" id="GO:0055085">
    <property type="term" value="P:transmembrane transport"/>
    <property type="evidence" value="ECO:0007669"/>
    <property type="project" value="InterPro"/>
</dbReference>
<evidence type="ECO:0000313" key="10">
    <source>
        <dbReference type="Proteomes" id="UP000190037"/>
    </source>
</evidence>
<feature type="transmembrane region" description="Helical" evidence="7">
    <location>
        <begin position="97"/>
        <end position="119"/>
    </location>
</feature>
<keyword evidence="3" id="KW-1003">Cell membrane</keyword>
<evidence type="ECO:0000256" key="6">
    <source>
        <dbReference type="ARBA" id="ARBA00023136"/>
    </source>
</evidence>
<dbReference type="EMBL" id="MWQN01000001">
    <property type="protein sequence ID" value="OPC82605.1"/>
    <property type="molecule type" value="Genomic_DNA"/>
</dbReference>
<gene>
    <name evidence="9" type="ORF">B4N89_18150</name>
</gene>
<dbReference type="AlphaFoldDB" id="A0A1T3P0X3"/>
<dbReference type="InterPro" id="IPR035906">
    <property type="entry name" value="MetI-like_sf"/>
</dbReference>
<evidence type="ECO:0000256" key="7">
    <source>
        <dbReference type="RuleBase" id="RU363032"/>
    </source>
</evidence>
<dbReference type="Gene3D" id="1.10.3720.10">
    <property type="entry name" value="MetI-like"/>
    <property type="match status" value="1"/>
</dbReference>
<evidence type="ECO:0000256" key="4">
    <source>
        <dbReference type="ARBA" id="ARBA00022692"/>
    </source>
</evidence>
<comment type="subcellular location">
    <subcellularLocation>
        <location evidence="1 7">Cell membrane</location>
        <topology evidence="1 7">Multi-pass membrane protein</topology>
    </subcellularLocation>
</comment>
<keyword evidence="10" id="KW-1185">Reference proteome</keyword>
<dbReference type="PANTHER" id="PTHR43163:SF7">
    <property type="entry name" value="DIPEPTIDE-TRANSPORT INTEGRAL MEMBRANE PROTEIN ABC TRANSPORTER DPPB-RELATED"/>
    <property type="match status" value="1"/>
</dbReference>
<feature type="domain" description="ABC transmembrane type-1" evidence="8">
    <location>
        <begin position="95"/>
        <end position="299"/>
    </location>
</feature>
<dbReference type="InterPro" id="IPR000515">
    <property type="entry name" value="MetI-like"/>
</dbReference>
<protein>
    <submittedName>
        <fullName evidence="9">ABC transporter permease</fullName>
    </submittedName>
</protein>
<dbReference type="Pfam" id="PF19300">
    <property type="entry name" value="BPD_transp_1_N"/>
    <property type="match status" value="1"/>
</dbReference>
<accession>A0A1T3P0X3</accession>
<keyword evidence="4 7" id="KW-0812">Transmembrane</keyword>
<proteinExistence type="inferred from homology"/>
<keyword evidence="5 7" id="KW-1133">Transmembrane helix</keyword>
<comment type="similarity">
    <text evidence="7">Belongs to the binding-protein-dependent transport system permease family.</text>
</comment>
<evidence type="ECO:0000313" key="9">
    <source>
        <dbReference type="EMBL" id="OPC82605.1"/>
    </source>
</evidence>
<dbReference type="RefSeq" id="WP_078976872.1">
    <property type="nucleotide sequence ID" value="NZ_MWQN01000001.1"/>
</dbReference>
<evidence type="ECO:0000256" key="5">
    <source>
        <dbReference type="ARBA" id="ARBA00022989"/>
    </source>
</evidence>
<keyword evidence="6 7" id="KW-0472">Membrane</keyword>
<organism evidence="9 10">
    <name type="scientific">Embleya scabrispora</name>
    <dbReference type="NCBI Taxonomy" id="159449"/>
    <lineage>
        <taxon>Bacteria</taxon>
        <taxon>Bacillati</taxon>
        <taxon>Actinomycetota</taxon>
        <taxon>Actinomycetes</taxon>
        <taxon>Kitasatosporales</taxon>
        <taxon>Streptomycetaceae</taxon>
        <taxon>Embleya</taxon>
    </lineage>
</organism>
<evidence type="ECO:0000259" key="8">
    <source>
        <dbReference type="PROSITE" id="PS50928"/>
    </source>
</evidence>
<dbReference type="OrthoDB" id="3171583at2"/>
<feature type="transmembrane region" description="Helical" evidence="7">
    <location>
        <begin position="175"/>
        <end position="194"/>
    </location>
</feature>
<evidence type="ECO:0000256" key="1">
    <source>
        <dbReference type="ARBA" id="ARBA00004651"/>
    </source>
</evidence>
<keyword evidence="2 7" id="KW-0813">Transport</keyword>
<feature type="transmembrane region" description="Helical" evidence="7">
    <location>
        <begin position="131"/>
        <end position="155"/>
    </location>
</feature>
<dbReference type="Proteomes" id="UP000190037">
    <property type="component" value="Unassembled WGS sequence"/>
</dbReference>
<dbReference type="SUPFAM" id="SSF161098">
    <property type="entry name" value="MetI-like"/>
    <property type="match status" value="1"/>
</dbReference>
<dbReference type="GO" id="GO:0005886">
    <property type="term" value="C:plasma membrane"/>
    <property type="evidence" value="ECO:0007669"/>
    <property type="project" value="UniProtKB-SubCell"/>
</dbReference>
<dbReference type="eggNOG" id="COG0601">
    <property type="taxonomic scope" value="Bacteria"/>
</dbReference>
<evidence type="ECO:0000256" key="2">
    <source>
        <dbReference type="ARBA" id="ARBA00022448"/>
    </source>
</evidence>
<sequence length="309" mass="33808">MGRYVVRRLLQMIPVFIGTTFLIYYMVYQLGGDPISAMFGDKGADPVFVRLKREEFHLNDPLIVQYWYYITDLLQGNFGTSFNGRPVSEELKRAFPVSIRLAVIAFAIEVVIGVGLGLLSGLRRGKLADTLVLAGTLVVISIPVFVLGTIAQFWLGSEWGIFEATASVGDPTWSQLVLPGLVLGSLSLAFVARLTRTSVAENMRADYVRTATAKGLPRRRVVTRHLLRNSLIPVVTFLGADLGALMAGAIVTEGIFNVDGVGRLIYLAVTKHESSTVVGAVAALVMIYLVMNLIVDLLYAVLDPRIRYA</sequence>
<feature type="transmembrane region" description="Helical" evidence="7">
    <location>
        <begin position="12"/>
        <end position="31"/>
    </location>
</feature>
<dbReference type="PANTHER" id="PTHR43163">
    <property type="entry name" value="DIPEPTIDE TRANSPORT SYSTEM PERMEASE PROTEIN DPPB-RELATED"/>
    <property type="match status" value="1"/>
</dbReference>
<feature type="transmembrane region" description="Helical" evidence="7">
    <location>
        <begin position="276"/>
        <end position="302"/>
    </location>
</feature>
<dbReference type="CDD" id="cd06261">
    <property type="entry name" value="TM_PBP2"/>
    <property type="match status" value="1"/>
</dbReference>
<evidence type="ECO:0000256" key="3">
    <source>
        <dbReference type="ARBA" id="ARBA00022475"/>
    </source>
</evidence>
<dbReference type="Pfam" id="PF00528">
    <property type="entry name" value="BPD_transp_1"/>
    <property type="match status" value="1"/>
</dbReference>
<comment type="caution">
    <text evidence="9">The sequence shown here is derived from an EMBL/GenBank/DDBJ whole genome shotgun (WGS) entry which is preliminary data.</text>
</comment>
<dbReference type="InterPro" id="IPR045621">
    <property type="entry name" value="BPD_transp_1_N"/>
</dbReference>
<dbReference type="PROSITE" id="PS50928">
    <property type="entry name" value="ABC_TM1"/>
    <property type="match status" value="1"/>
</dbReference>
<reference evidence="9 10" key="1">
    <citation type="submission" date="2017-03" db="EMBL/GenBank/DDBJ databases">
        <title>Draft genome sequence of Streptomyces scabrisporus NF3, endophyte isolated from Amphipterygium adstringens.</title>
        <authorList>
            <person name="Vazquez M."/>
            <person name="Ceapa C.D."/>
            <person name="Rodriguez Luna D."/>
            <person name="Sanchez Esquivel S."/>
        </authorList>
    </citation>
    <scope>NUCLEOTIDE SEQUENCE [LARGE SCALE GENOMIC DNA]</scope>
    <source>
        <strain evidence="9 10">NF3</strain>
    </source>
</reference>
<name>A0A1T3P0X3_9ACTN</name>
<feature type="transmembrane region" description="Helical" evidence="7">
    <location>
        <begin position="234"/>
        <end position="256"/>
    </location>
</feature>